<reference evidence="2 3" key="1">
    <citation type="journal article" date="2023" name="IScience">
        <title>Expanded male sex-determining region conserved during the evolution of homothallism in the green alga Volvox.</title>
        <authorList>
            <person name="Yamamoto K."/>
            <person name="Matsuzaki R."/>
            <person name="Mahakham W."/>
            <person name="Heman W."/>
            <person name="Sekimoto H."/>
            <person name="Kawachi M."/>
            <person name="Minakuchi Y."/>
            <person name="Toyoda A."/>
            <person name="Nozaki H."/>
        </authorList>
    </citation>
    <scope>NUCLEOTIDE SEQUENCE [LARGE SCALE GENOMIC DNA]</scope>
    <source>
        <strain evidence="2 3">NIES-4468</strain>
    </source>
</reference>
<name>A0ABQ5SK75_9CHLO</name>
<sequence>MGLPPHTPPVAESLEQPVVTAMGFESISPDGNVSALPIKLCCLLITNTYLVACMGFFWFVGLVSIYVGGAGMNNPRLENLLALSFWLLGHVLLYIGPWKRETLALCVQMLVLLYCVLPMSWFSCLINSF</sequence>
<accession>A0ABQ5SK75</accession>
<comment type="caution">
    <text evidence="2">The sequence shown here is derived from an EMBL/GenBank/DDBJ whole genome shotgun (WGS) entry which is preliminary data.</text>
</comment>
<feature type="transmembrane region" description="Helical" evidence="1">
    <location>
        <begin position="80"/>
        <end position="96"/>
    </location>
</feature>
<feature type="transmembrane region" description="Helical" evidence="1">
    <location>
        <begin position="102"/>
        <end position="126"/>
    </location>
</feature>
<proteinExistence type="predicted"/>
<protein>
    <submittedName>
        <fullName evidence="2">Uncharacterized protein</fullName>
    </submittedName>
</protein>
<gene>
    <name evidence="2" type="ORF">VaNZ11_014251</name>
</gene>
<evidence type="ECO:0000313" key="3">
    <source>
        <dbReference type="Proteomes" id="UP001165090"/>
    </source>
</evidence>
<dbReference type="EMBL" id="BSDZ01000086">
    <property type="protein sequence ID" value="GLI69591.1"/>
    <property type="molecule type" value="Genomic_DNA"/>
</dbReference>
<keyword evidence="3" id="KW-1185">Reference proteome</keyword>
<evidence type="ECO:0000313" key="2">
    <source>
        <dbReference type="EMBL" id="GLI69591.1"/>
    </source>
</evidence>
<evidence type="ECO:0000256" key="1">
    <source>
        <dbReference type="SAM" id="Phobius"/>
    </source>
</evidence>
<dbReference type="Proteomes" id="UP001165090">
    <property type="component" value="Unassembled WGS sequence"/>
</dbReference>
<organism evidence="2 3">
    <name type="scientific">Volvox africanus</name>
    <dbReference type="NCBI Taxonomy" id="51714"/>
    <lineage>
        <taxon>Eukaryota</taxon>
        <taxon>Viridiplantae</taxon>
        <taxon>Chlorophyta</taxon>
        <taxon>core chlorophytes</taxon>
        <taxon>Chlorophyceae</taxon>
        <taxon>CS clade</taxon>
        <taxon>Chlamydomonadales</taxon>
        <taxon>Volvocaceae</taxon>
        <taxon>Volvox</taxon>
    </lineage>
</organism>
<keyword evidence="1" id="KW-0812">Transmembrane</keyword>
<keyword evidence="1" id="KW-1133">Transmembrane helix</keyword>
<keyword evidence="1" id="KW-0472">Membrane</keyword>
<feature type="transmembrane region" description="Helical" evidence="1">
    <location>
        <begin position="49"/>
        <end position="68"/>
    </location>
</feature>